<reference evidence="2" key="1">
    <citation type="submission" date="2008-04" db="EMBL/GenBank/DDBJ databases">
        <title>Draft genome sequence of Providencia stuartii (ATCC 25827).</title>
        <authorList>
            <person name="Sudarsanam P."/>
            <person name="Ley R."/>
            <person name="Guruge J."/>
            <person name="Turnbaugh P.J."/>
            <person name="Mahowald M."/>
            <person name="Liep D."/>
            <person name="Gordon J."/>
        </authorList>
    </citation>
    <scope>NUCLEOTIDE SEQUENCE [LARGE SCALE GENOMIC DNA]</scope>
    <source>
        <strain evidence="2">ATCC 25827</strain>
    </source>
</reference>
<sequence length="45" mass="5252">MRSDYHHKMVISRGACFMIKQADNQRKLSLTPATQTTSKYSLFFI</sequence>
<dbReference type="Proteomes" id="UP000004506">
    <property type="component" value="Unassembled WGS sequence"/>
</dbReference>
<organism evidence="1 2">
    <name type="scientific">Providencia stuartii ATCC 25827</name>
    <dbReference type="NCBI Taxonomy" id="471874"/>
    <lineage>
        <taxon>Bacteria</taxon>
        <taxon>Pseudomonadati</taxon>
        <taxon>Pseudomonadota</taxon>
        <taxon>Gammaproteobacteria</taxon>
        <taxon>Enterobacterales</taxon>
        <taxon>Morganellaceae</taxon>
        <taxon>Providencia</taxon>
    </lineage>
</organism>
<reference evidence="2" key="2">
    <citation type="submission" date="2008-04" db="EMBL/GenBank/DDBJ databases">
        <title>Draft genome sequence of Providencia stuartii(ATCC 25827).</title>
        <authorList>
            <person name="Sudarsanam P."/>
            <person name="Ley R."/>
            <person name="Guruge J."/>
            <person name="Turnbaugh P.J."/>
            <person name="Mahowald M."/>
            <person name="Liep D."/>
            <person name="Gordon J."/>
        </authorList>
    </citation>
    <scope>NUCLEOTIDE SEQUENCE [LARGE SCALE GENOMIC DNA]</scope>
    <source>
        <strain evidence="2">ATCC 25827</strain>
    </source>
</reference>
<protein>
    <submittedName>
        <fullName evidence="1">Uncharacterized protein</fullName>
    </submittedName>
</protein>
<evidence type="ECO:0000313" key="2">
    <source>
        <dbReference type="Proteomes" id="UP000004506"/>
    </source>
</evidence>
<accession>A0AA86YPT3</accession>
<gene>
    <name evidence="1" type="ORF">PROSTU_00237</name>
</gene>
<evidence type="ECO:0000313" key="1">
    <source>
        <dbReference type="EMBL" id="EDU61701.1"/>
    </source>
</evidence>
<dbReference type="EMBL" id="ABJD02000046">
    <property type="protein sequence ID" value="EDU61701.1"/>
    <property type="molecule type" value="Genomic_DNA"/>
</dbReference>
<name>A0AA86YPT3_PROST</name>
<proteinExistence type="predicted"/>
<reference evidence="1 2" key="3">
    <citation type="submission" date="2008-05" db="EMBL/GenBank/DDBJ databases">
        <authorList>
            <person name="Fulton L."/>
            <person name="Clifton S."/>
            <person name="Fulton B."/>
            <person name="Xu J."/>
            <person name="Minx P."/>
            <person name="Pepin K.H."/>
            <person name="Johnson M."/>
            <person name="Thiruvilangam P."/>
            <person name="Bhonagiri V."/>
            <person name="Nash W.E."/>
            <person name="Mardis E.R."/>
            <person name="Wilson R.K."/>
        </authorList>
    </citation>
    <scope>NUCLEOTIDE SEQUENCE [LARGE SCALE GENOMIC DNA]</scope>
    <source>
        <strain evidence="1 2">ATCC 25827</strain>
    </source>
</reference>
<comment type="caution">
    <text evidence="1">The sequence shown here is derived from an EMBL/GenBank/DDBJ whole genome shotgun (WGS) entry which is preliminary data.</text>
</comment>
<dbReference type="AlphaFoldDB" id="A0AA86YPT3"/>